<reference evidence="2 3" key="2">
    <citation type="journal article" date="2009" name="PLoS ONE">
        <title>An integrated genetic and cytogenetic map of the cucumber genome.</title>
        <authorList>
            <person name="Ren Y."/>
            <person name="Zhang Z."/>
            <person name="Liu J."/>
            <person name="Staub J.E."/>
            <person name="Han Y."/>
            <person name="Cheng Z."/>
            <person name="Li X."/>
            <person name="Lu J."/>
            <person name="Miao H."/>
            <person name="Kang H."/>
            <person name="Xie B."/>
            <person name="Gu X."/>
            <person name="Wang X."/>
            <person name="Du Y."/>
            <person name="Jin W."/>
            <person name="Huang S."/>
        </authorList>
    </citation>
    <scope>NUCLEOTIDE SEQUENCE [LARGE SCALE GENOMIC DNA]</scope>
    <source>
        <strain evidence="3">cv. 9930</strain>
    </source>
</reference>
<dbReference type="Gramene" id="KGN64226">
    <property type="protein sequence ID" value="KGN64226"/>
    <property type="gene ID" value="Csa_1G043285"/>
</dbReference>
<evidence type="ECO:0000313" key="3">
    <source>
        <dbReference type="Proteomes" id="UP000029981"/>
    </source>
</evidence>
<name>A0A0A0LW09_CUCSA</name>
<protein>
    <submittedName>
        <fullName evidence="2">Uncharacterized protein</fullName>
    </submittedName>
</protein>
<dbReference type="EMBL" id="CM002922">
    <property type="protein sequence ID" value="KGN64226.1"/>
    <property type="molecule type" value="Genomic_DNA"/>
</dbReference>
<evidence type="ECO:0000313" key="2">
    <source>
        <dbReference type="EMBL" id="KGN64226.1"/>
    </source>
</evidence>
<gene>
    <name evidence="2" type="ORF">Csa_1G043285</name>
</gene>
<keyword evidence="3" id="KW-1185">Reference proteome</keyword>
<dbReference type="Proteomes" id="UP000029981">
    <property type="component" value="Chromosome 1"/>
</dbReference>
<keyword evidence="1" id="KW-1133">Transmembrane helix</keyword>
<reference evidence="2 3" key="4">
    <citation type="journal article" date="2011" name="BMC Genomics">
        <title>RNA-Seq improves annotation of protein-coding genes in the cucumber genome.</title>
        <authorList>
            <person name="Li Z."/>
            <person name="Zhang Z."/>
            <person name="Yan P."/>
            <person name="Huang S."/>
            <person name="Fei Z."/>
            <person name="Lin K."/>
        </authorList>
    </citation>
    <scope>NUCLEOTIDE SEQUENCE [LARGE SCALE GENOMIC DNA]</scope>
    <source>
        <strain evidence="3">cv. 9930</strain>
    </source>
</reference>
<reference evidence="2 3" key="1">
    <citation type="journal article" date="2009" name="Nat. Genet.">
        <title>The genome of the cucumber, Cucumis sativus L.</title>
        <authorList>
            <person name="Huang S."/>
            <person name="Li R."/>
            <person name="Zhang Z."/>
            <person name="Li L."/>
            <person name="Gu X."/>
            <person name="Fan W."/>
            <person name="Lucas W.J."/>
            <person name="Wang X."/>
            <person name="Xie B."/>
            <person name="Ni P."/>
            <person name="Ren Y."/>
            <person name="Zhu H."/>
            <person name="Li J."/>
            <person name="Lin K."/>
            <person name="Jin W."/>
            <person name="Fei Z."/>
            <person name="Li G."/>
            <person name="Staub J."/>
            <person name="Kilian A."/>
            <person name="van der Vossen E.A."/>
            <person name="Wu Y."/>
            <person name="Guo J."/>
            <person name="He J."/>
            <person name="Jia Z."/>
            <person name="Ren Y."/>
            <person name="Tian G."/>
            <person name="Lu Y."/>
            <person name="Ruan J."/>
            <person name="Qian W."/>
            <person name="Wang M."/>
            <person name="Huang Q."/>
            <person name="Li B."/>
            <person name="Xuan Z."/>
            <person name="Cao J."/>
            <person name="Asan"/>
            <person name="Wu Z."/>
            <person name="Zhang J."/>
            <person name="Cai Q."/>
            <person name="Bai Y."/>
            <person name="Zhao B."/>
            <person name="Han Y."/>
            <person name="Li Y."/>
            <person name="Li X."/>
            <person name="Wang S."/>
            <person name="Shi Q."/>
            <person name="Liu S."/>
            <person name="Cho W.K."/>
            <person name="Kim J.Y."/>
            <person name="Xu Y."/>
            <person name="Heller-Uszynska K."/>
            <person name="Miao H."/>
            <person name="Cheng Z."/>
            <person name="Zhang S."/>
            <person name="Wu J."/>
            <person name="Yang Y."/>
            <person name="Kang H."/>
            <person name="Li M."/>
            <person name="Liang H."/>
            <person name="Ren X."/>
            <person name="Shi Z."/>
            <person name="Wen M."/>
            <person name="Jian M."/>
            <person name="Yang H."/>
            <person name="Zhang G."/>
            <person name="Yang Z."/>
            <person name="Chen R."/>
            <person name="Liu S."/>
            <person name="Li J."/>
            <person name="Ma L."/>
            <person name="Liu H."/>
            <person name="Zhou Y."/>
            <person name="Zhao J."/>
            <person name="Fang X."/>
            <person name="Li G."/>
            <person name="Fang L."/>
            <person name="Li Y."/>
            <person name="Liu D."/>
            <person name="Zheng H."/>
            <person name="Zhang Y."/>
            <person name="Qin N."/>
            <person name="Li Z."/>
            <person name="Yang G."/>
            <person name="Yang S."/>
            <person name="Bolund L."/>
            <person name="Kristiansen K."/>
            <person name="Zheng H."/>
            <person name="Li S."/>
            <person name="Zhang X."/>
            <person name="Yang H."/>
            <person name="Wang J."/>
            <person name="Sun R."/>
            <person name="Zhang B."/>
            <person name="Jiang S."/>
            <person name="Wang J."/>
            <person name="Du Y."/>
            <person name="Li S."/>
        </authorList>
    </citation>
    <scope>NUCLEOTIDE SEQUENCE [LARGE SCALE GENOMIC DNA]</scope>
    <source>
        <strain evidence="3">cv. 9930</strain>
    </source>
</reference>
<feature type="transmembrane region" description="Helical" evidence="1">
    <location>
        <begin position="64"/>
        <end position="81"/>
    </location>
</feature>
<organism evidence="2 3">
    <name type="scientific">Cucumis sativus</name>
    <name type="common">Cucumber</name>
    <dbReference type="NCBI Taxonomy" id="3659"/>
    <lineage>
        <taxon>Eukaryota</taxon>
        <taxon>Viridiplantae</taxon>
        <taxon>Streptophyta</taxon>
        <taxon>Embryophyta</taxon>
        <taxon>Tracheophyta</taxon>
        <taxon>Spermatophyta</taxon>
        <taxon>Magnoliopsida</taxon>
        <taxon>eudicotyledons</taxon>
        <taxon>Gunneridae</taxon>
        <taxon>Pentapetalae</taxon>
        <taxon>rosids</taxon>
        <taxon>fabids</taxon>
        <taxon>Cucurbitales</taxon>
        <taxon>Cucurbitaceae</taxon>
        <taxon>Benincaseae</taxon>
        <taxon>Cucumis</taxon>
    </lineage>
</organism>
<evidence type="ECO:0000256" key="1">
    <source>
        <dbReference type="SAM" id="Phobius"/>
    </source>
</evidence>
<sequence length="98" mass="11309">MLRVTKRSGEIRKHVGVVRDEDLPVYVAVTAARGFAAIADGGEKPSRKRGGVDDKWKKQNPRRVFLFSLFLIYLDNFYPQLLTSLKLLFTWELFQILP</sequence>
<keyword evidence="1" id="KW-0472">Membrane</keyword>
<proteinExistence type="predicted"/>
<dbReference type="AlphaFoldDB" id="A0A0A0LW09"/>
<reference evidence="2 3" key="3">
    <citation type="journal article" date="2010" name="BMC Genomics">
        <title>Transcriptome sequencing and comparative analysis of cucumber flowers with different sex types.</title>
        <authorList>
            <person name="Guo S."/>
            <person name="Zheng Y."/>
            <person name="Joung J.G."/>
            <person name="Liu S."/>
            <person name="Zhang Z."/>
            <person name="Crasta O.R."/>
            <person name="Sobral B.W."/>
            <person name="Xu Y."/>
            <person name="Huang S."/>
            <person name="Fei Z."/>
        </authorList>
    </citation>
    <scope>NUCLEOTIDE SEQUENCE [LARGE SCALE GENOMIC DNA]</scope>
    <source>
        <strain evidence="3">cv. 9930</strain>
    </source>
</reference>
<accession>A0A0A0LW09</accession>
<keyword evidence="1" id="KW-0812">Transmembrane</keyword>